<dbReference type="Gene3D" id="1.20.1070.10">
    <property type="entry name" value="Rhodopsin 7-helix transmembrane proteins"/>
    <property type="match status" value="1"/>
</dbReference>
<feature type="transmembrane region" description="Helical" evidence="5">
    <location>
        <begin position="144"/>
        <end position="167"/>
    </location>
</feature>
<sequence>MMQNSTSLSDSPMLTKIYNSKAAELGRVILTGPIILSFCYFLYFAIVILHFYYSSPRVREQARYVLFAHMIINDTLYLGLSLIFILASLFLLYMPVPICFVILMLATTTFKITPYNLAVMALERYAAICFPLRHVTLCTPQRSNVAIALIWAIGMAPSIADIFALSMSSEREFLYLSVICNRETMTRNALQSFIRSSSSIGSLTLVAVIILFTYVKVMLVARQISSGSSSASKASKTVLLHAFQLLLCMVSLTTTFTESYLREHVLLLSLGNFILLMCLPRFLSPLLYGMRDEVFKQCVRKLYPQRLRSCTCSRFRSNNCITSVS</sequence>
<dbReference type="PANTHER" id="PTHR26451:SF994">
    <property type="entry name" value="ODORANT RECEPTOR 131-2-LIKE"/>
    <property type="match status" value="1"/>
</dbReference>
<accession>A0A8C5LZ26</accession>
<evidence type="ECO:0000313" key="8">
    <source>
        <dbReference type="Proteomes" id="UP000694569"/>
    </source>
</evidence>
<organism evidence="7 8">
    <name type="scientific">Leptobrachium leishanense</name>
    <name type="common">Leishan spiny toad</name>
    <dbReference type="NCBI Taxonomy" id="445787"/>
    <lineage>
        <taxon>Eukaryota</taxon>
        <taxon>Metazoa</taxon>
        <taxon>Chordata</taxon>
        <taxon>Craniata</taxon>
        <taxon>Vertebrata</taxon>
        <taxon>Euteleostomi</taxon>
        <taxon>Amphibia</taxon>
        <taxon>Batrachia</taxon>
        <taxon>Anura</taxon>
        <taxon>Pelobatoidea</taxon>
        <taxon>Megophryidae</taxon>
        <taxon>Leptobrachium</taxon>
    </lineage>
</organism>
<feature type="transmembrane region" description="Helical" evidence="5">
    <location>
        <begin position="238"/>
        <end position="258"/>
    </location>
</feature>
<dbReference type="GO" id="GO:0005549">
    <property type="term" value="F:odorant binding"/>
    <property type="evidence" value="ECO:0007669"/>
    <property type="project" value="TreeGrafter"/>
</dbReference>
<protein>
    <recommendedName>
        <fullName evidence="6">G-protein coupled receptors family 1 profile domain-containing protein</fullName>
    </recommendedName>
</protein>
<dbReference type="GO" id="GO:0004930">
    <property type="term" value="F:G protein-coupled receptor activity"/>
    <property type="evidence" value="ECO:0007669"/>
    <property type="project" value="InterPro"/>
</dbReference>
<keyword evidence="4 5" id="KW-0472">Membrane</keyword>
<keyword evidence="2 5" id="KW-0812">Transmembrane</keyword>
<dbReference type="FunFam" id="1.20.1070.10:FF:000096">
    <property type="entry name" value="Odorant receptor 131-2"/>
    <property type="match status" value="1"/>
</dbReference>
<dbReference type="InterPro" id="IPR052921">
    <property type="entry name" value="GPCR1_Superfamily_Member"/>
</dbReference>
<dbReference type="InterPro" id="IPR017452">
    <property type="entry name" value="GPCR_Rhodpsn_7TM"/>
</dbReference>
<feature type="transmembrane region" description="Helical" evidence="5">
    <location>
        <begin position="34"/>
        <end position="54"/>
    </location>
</feature>
<evidence type="ECO:0000256" key="1">
    <source>
        <dbReference type="ARBA" id="ARBA00004370"/>
    </source>
</evidence>
<dbReference type="CDD" id="cd00637">
    <property type="entry name" value="7tm_classA_rhodopsin-like"/>
    <property type="match status" value="1"/>
</dbReference>
<evidence type="ECO:0000313" key="7">
    <source>
        <dbReference type="Ensembl" id="ENSLLEP00000004246.1"/>
    </source>
</evidence>
<dbReference type="Pfam" id="PF00001">
    <property type="entry name" value="7tm_1"/>
    <property type="match status" value="1"/>
</dbReference>
<evidence type="ECO:0000259" key="6">
    <source>
        <dbReference type="PROSITE" id="PS50262"/>
    </source>
</evidence>
<evidence type="ECO:0000256" key="2">
    <source>
        <dbReference type="ARBA" id="ARBA00022692"/>
    </source>
</evidence>
<reference evidence="7" key="1">
    <citation type="submission" date="2025-08" db="UniProtKB">
        <authorList>
            <consortium name="Ensembl"/>
        </authorList>
    </citation>
    <scope>IDENTIFICATION</scope>
</reference>
<keyword evidence="3 5" id="KW-1133">Transmembrane helix</keyword>
<dbReference type="PRINTS" id="PR00237">
    <property type="entry name" value="GPCRRHODOPSN"/>
</dbReference>
<dbReference type="Proteomes" id="UP000694569">
    <property type="component" value="Unplaced"/>
</dbReference>
<comment type="subcellular location">
    <subcellularLocation>
        <location evidence="1">Membrane</location>
    </subcellularLocation>
</comment>
<feature type="domain" description="G-protein coupled receptors family 1 profile" evidence="6">
    <location>
        <begin position="44"/>
        <end position="288"/>
    </location>
</feature>
<keyword evidence="8" id="KW-1185">Reference proteome</keyword>
<evidence type="ECO:0000256" key="5">
    <source>
        <dbReference type="SAM" id="Phobius"/>
    </source>
</evidence>
<dbReference type="GO" id="GO:0016020">
    <property type="term" value="C:membrane"/>
    <property type="evidence" value="ECO:0007669"/>
    <property type="project" value="UniProtKB-SubCell"/>
</dbReference>
<evidence type="ECO:0000256" key="4">
    <source>
        <dbReference type="ARBA" id="ARBA00023136"/>
    </source>
</evidence>
<proteinExistence type="predicted"/>
<reference evidence="7" key="2">
    <citation type="submission" date="2025-09" db="UniProtKB">
        <authorList>
            <consortium name="Ensembl"/>
        </authorList>
    </citation>
    <scope>IDENTIFICATION</scope>
</reference>
<feature type="transmembrane region" description="Helical" evidence="5">
    <location>
        <begin position="75"/>
        <end position="106"/>
    </location>
</feature>
<name>A0A8C5LZ26_9ANUR</name>
<dbReference type="PANTHER" id="PTHR26451">
    <property type="entry name" value="G_PROTEIN_RECEP_F1_2 DOMAIN-CONTAINING PROTEIN"/>
    <property type="match status" value="1"/>
</dbReference>
<feature type="transmembrane region" description="Helical" evidence="5">
    <location>
        <begin position="264"/>
        <end position="283"/>
    </location>
</feature>
<evidence type="ECO:0000256" key="3">
    <source>
        <dbReference type="ARBA" id="ARBA00022989"/>
    </source>
</evidence>
<dbReference type="OrthoDB" id="8856247at2759"/>
<dbReference type="GO" id="GO:0004984">
    <property type="term" value="F:olfactory receptor activity"/>
    <property type="evidence" value="ECO:0007669"/>
    <property type="project" value="TreeGrafter"/>
</dbReference>
<dbReference type="PROSITE" id="PS50262">
    <property type="entry name" value="G_PROTEIN_RECEP_F1_2"/>
    <property type="match status" value="1"/>
</dbReference>
<dbReference type="AlphaFoldDB" id="A0A8C5LZ26"/>
<dbReference type="Ensembl" id="ENSLLET00000004441.1">
    <property type="protein sequence ID" value="ENSLLEP00000004246.1"/>
    <property type="gene ID" value="ENSLLEG00000002743.1"/>
</dbReference>
<dbReference type="GeneTree" id="ENSGT00940000161337"/>
<dbReference type="InterPro" id="IPR000276">
    <property type="entry name" value="GPCR_Rhodpsn"/>
</dbReference>
<feature type="transmembrane region" description="Helical" evidence="5">
    <location>
        <begin position="200"/>
        <end position="217"/>
    </location>
</feature>
<dbReference type="SUPFAM" id="SSF81321">
    <property type="entry name" value="Family A G protein-coupled receptor-like"/>
    <property type="match status" value="1"/>
</dbReference>